<dbReference type="InterPro" id="IPR003869">
    <property type="entry name" value="Polysac_CapD-like"/>
</dbReference>
<evidence type="ECO:0000256" key="1">
    <source>
        <dbReference type="ARBA" id="ARBA00007430"/>
    </source>
</evidence>
<dbReference type="SUPFAM" id="SSF51735">
    <property type="entry name" value="NAD(P)-binding Rossmann-fold domains"/>
    <property type="match status" value="1"/>
</dbReference>
<dbReference type="InterPro" id="IPR051203">
    <property type="entry name" value="Polysaccharide_Synthase-Rel"/>
</dbReference>
<evidence type="ECO:0000313" key="5">
    <source>
        <dbReference type="Proteomes" id="UP000202922"/>
    </source>
</evidence>
<feature type="domain" description="Polysaccharide biosynthesis protein CapD-like" evidence="3">
    <location>
        <begin position="327"/>
        <end position="614"/>
    </location>
</feature>
<feature type="transmembrane region" description="Helical" evidence="2">
    <location>
        <begin position="177"/>
        <end position="196"/>
    </location>
</feature>
<dbReference type="PANTHER" id="PTHR43318">
    <property type="entry name" value="UDP-N-ACETYLGLUCOSAMINE 4,6-DEHYDRATASE"/>
    <property type="match status" value="1"/>
</dbReference>
<organism evidence="4 5">
    <name type="scientific">Actibacterium lipolyticum</name>
    <dbReference type="NCBI Taxonomy" id="1524263"/>
    <lineage>
        <taxon>Bacteria</taxon>
        <taxon>Pseudomonadati</taxon>
        <taxon>Pseudomonadota</taxon>
        <taxon>Alphaproteobacteria</taxon>
        <taxon>Rhodobacterales</taxon>
        <taxon>Roseobacteraceae</taxon>
        <taxon>Actibacterium</taxon>
    </lineage>
</organism>
<feature type="transmembrane region" description="Helical" evidence="2">
    <location>
        <begin position="71"/>
        <end position="95"/>
    </location>
</feature>
<name>A0A238KWY5_9RHOB</name>
<dbReference type="Proteomes" id="UP000202922">
    <property type="component" value="Unassembled WGS sequence"/>
</dbReference>
<keyword evidence="2" id="KW-1133">Transmembrane helix</keyword>
<dbReference type="EMBL" id="FXYE01000002">
    <property type="protein sequence ID" value="SMX47344.1"/>
    <property type="molecule type" value="Genomic_DNA"/>
</dbReference>
<protein>
    <submittedName>
        <fullName evidence="4">UDP-N-acetyl-alpha-D-glucosamine C6 dehydratase</fullName>
        <ecNumber evidence="4">4.2.1.135</ecNumber>
    </submittedName>
</protein>
<keyword evidence="5" id="KW-1185">Reference proteome</keyword>
<dbReference type="PANTHER" id="PTHR43318:SF1">
    <property type="entry name" value="POLYSACCHARIDE BIOSYNTHESIS PROTEIN EPSC-RELATED"/>
    <property type="match status" value="1"/>
</dbReference>
<sequence length="681" mass="74742">MSKVKVYSPEDSGMGHLATIIVDRLKKSYFSIIRGTNANKRLFAADIMICGVSIALALVLRLGLFNEAPRYAPLLTLVPLSMVAGALLFPVVGLYRRHVASTSVRDLKTIAEASLLMCLSVAFVWAALPELNPIPRSTFVIQILVSLSMLGAIRVAARRGSWSSIQRTEEGQRKAEIPLLLVGTGVSCDLYLRAILRDPNSTFVPVGILDDSSGTQGLFFHDVPILGSIRDIDNVIATMTAERMEPRKLVLTEPITHFDADAMQKLLKWADRSGVKVSKLPGLGELREMKDPRSLDTQEVDVADILDRPQKVISREMLSRMVKGRRVLVTGAGGSIGSELTRQVASLEPEEIVLIDNCEYNLYAIDMDLHQMFPDVKVRAHMSDIRDRRRVMGIFDQHRPELVFNAAALKHVPMVELNPCEGVLTNVIGARNVADASSRYNALAMVQVSTDKAVNTTNVMGATKRVAEFYCQAQDRAAVHAGSKTRFMTVRFGNVLGSSGSLIPLFQRQISQGGPLTVTDAKMERFFMTIREAVELTLLASAHGLEDRVGTGEIFVLDMGDPVKIIDVAERMIRLAGLRPGVDIDIKIVGIRPGEKLFEELFDENEEMHESPIKGVRAARPNGVRLATLRQTMAELEVAARDGNPDDVIAALASLVPGYKDSALKRLPVKTSENEDTVDVA</sequence>
<feature type="transmembrane region" description="Helical" evidence="2">
    <location>
        <begin position="42"/>
        <end position="65"/>
    </location>
</feature>
<dbReference type="AlphaFoldDB" id="A0A238KWY5"/>
<evidence type="ECO:0000259" key="3">
    <source>
        <dbReference type="Pfam" id="PF02719"/>
    </source>
</evidence>
<dbReference type="InterPro" id="IPR036291">
    <property type="entry name" value="NAD(P)-bd_dom_sf"/>
</dbReference>
<dbReference type="EC" id="4.2.1.135" evidence="4"/>
<comment type="similarity">
    <text evidence="1">Belongs to the polysaccharide synthase family.</text>
</comment>
<keyword evidence="4" id="KW-0456">Lyase</keyword>
<feature type="transmembrane region" description="Helical" evidence="2">
    <location>
        <begin position="139"/>
        <end position="157"/>
    </location>
</feature>
<feature type="transmembrane region" description="Helical" evidence="2">
    <location>
        <begin position="107"/>
        <end position="127"/>
    </location>
</feature>
<dbReference type="OrthoDB" id="9803111at2"/>
<reference evidence="5" key="1">
    <citation type="submission" date="2017-05" db="EMBL/GenBank/DDBJ databases">
        <authorList>
            <person name="Rodrigo-Torres L."/>
            <person name="Arahal R. D."/>
            <person name="Lucena T."/>
        </authorList>
    </citation>
    <scope>NUCLEOTIDE SEQUENCE [LARGE SCALE GENOMIC DNA]</scope>
    <source>
        <strain evidence="5">CECT 8621</strain>
    </source>
</reference>
<dbReference type="Pfam" id="PF02719">
    <property type="entry name" value="Polysacc_synt_2"/>
    <property type="match status" value="1"/>
</dbReference>
<accession>A0A238KWY5</accession>
<keyword evidence="2" id="KW-0472">Membrane</keyword>
<gene>
    <name evidence="4" type="primary">pglF</name>
    <name evidence="4" type="ORF">COL8621_03414</name>
</gene>
<dbReference type="Gene3D" id="3.40.50.720">
    <property type="entry name" value="NAD(P)-binding Rossmann-like Domain"/>
    <property type="match status" value="2"/>
</dbReference>
<dbReference type="GO" id="GO:0016829">
    <property type="term" value="F:lyase activity"/>
    <property type="evidence" value="ECO:0007669"/>
    <property type="project" value="UniProtKB-KW"/>
</dbReference>
<dbReference type="CDD" id="cd05237">
    <property type="entry name" value="UDP_invert_4-6DH_SDR_e"/>
    <property type="match status" value="1"/>
</dbReference>
<evidence type="ECO:0000313" key="4">
    <source>
        <dbReference type="EMBL" id="SMX47344.1"/>
    </source>
</evidence>
<proteinExistence type="inferred from homology"/>
<keyword evidence="2" id="KW-0812">Transmembrane</keyword>
<evidence type="ECO:0000256" key="2">
    <source>
        <dbReference type="SAM" id="Phobius"/>
    </source>
</evidence>